<dbReference type="Proteomes" id="UP000244893">
    <property type="component" value="Unassembled WGS sequence"/>
</dbReference>
<name>A0A2V1HU75_9MICO</name>
<evidence type="ECO:0000256" key="1">
    <source>
        <dbReference type="SAM" id="MobiDB-lite"/>
    </source>
</evidence>
<evidence type="ECO:0000313" key="2">
    <source>
        <dbReference type="EMBL" id="PVZ96165.1"/>
    </source>
</evidence>
<sequence>MEWLIVAGVAVAAITAMSIAARGSSRPARGSGSIGSGMFGVADEIFAPARHEAQLEVERQTSLPAPAPSADDDDRGIYEGRISIRVNARADR</sequence>
<evidence type="ECO:0000313" key="3">
    <source>
        <dbReference type="Proteomes" id="UP000244893"/>
    </source>
</evidence>
<protein>
    <submittedName>
        <fullName evidence="2">Uncharacterized protein</fullName>
    </submittedName>
</protein>
<accession>A0A2V1HU75</accession>
<proteinExistence type="predicted"/>
<dbReference type="AlphaFoldDB" id="A0A2V1HU75"/>
<organism evidence="2 3">
    <name type="scientific">Amnibacterium flavum</name>
    <dbReference type="NCBI Taxonomy" id="2173173"/>
    <lineage>
        <taxon>Bacteria</taxon>
        <taxon>Bacillati</taxon>
        <taxon>Actinomycetota</taxon>
        <taxon>Actinomycetes</taxon>
        <taxon>Micrococcales</taxon>
        <taxon>Microbacteriaceae</taxon>
        <taxon>Amnibacterium</taxon>
    </lineage>
</organism>
<dbReference type="RefSeq" id="WP_116755899.1">
    <property type="nucleotide sequence ID" value="NZ_JBHUEX010000001.1"/>
</dbReference>
<gene>
    <name evidence="2" type="ORF">DDQ50_06970</name>
</gene>
<keyword evidence="3" id="KW-1185">Reference proteome</keyword>
<reference evidence="2 3" key="1">
    <citation type="submission" date="2018-05" db="EMBL/GenBank/DDBJ databases">
        <title>Amnibacterium sp. M8JJ-5, whole genome shotgun sequence.</title>
        <authorList>
            <person name="Tuo L."/>
        </authorList>
    </citation>
    <scope>NUCLEOTIDE SEQUENCE [LARGE SCALE GENOMIC DNA]</scope>
    <source>
        <strain evidence="2 3">M8JJ-5</strain>
    </source>
</reference>
<feature type="region of interest" description="Disordered" evidence="1">
    <location>
        <begin position="55"/>
        <end position="78"/>
    </location>
</feature>
<dbReference type="EMBL" id="QEOP01000001">
    <property type="protein sequence ID" value="PVZ96165.1"/>
    <property type="molecule type" value="Genomic_DNA"/>
</dbReference>
<comment type="caution">
    <text evidence="2">The sequence shown here is derived from an EMBL/GenBank/DDBJ whole genome shotgun (WGS) entry which is preliminary data.</text>
</comment>